<feature type="transmembrane region" description="Helical" evidence="1">
    <location>
        <begin position="77"/>
        <end position="100"/>
    </location>
</feature>
<protein>
    <submittedName>
        <fullName evidence="2">Uncharacterized protein</fullName>
    </submittedName>
</protein>
<dbReference type="Proteomes" id="UP001597541">
    <property type="component" value="Unassembled WGS sequence"/>
</dbReference>
<organism evidence="2 3">
    <name type="scientific">Paenibacillus gansuensis</name>
    <dbReference type="NCBI Taxonomy" id="306542"/>
    <lineage>
        <taxon>Bacteria</taxon>
        <taxon>Bacillati</taxon>
        <taxon>Bacillota</taxon>
        <taxon>Bacilli</taxon>
        <taxon>Bacillales</taxon>
        <taxon>Paenibacillaceae</taxon>
        <taxon>Paenibacillus</taxon>
    </lineage>
</organism>
<comment type="caution">
    <text evidence="2">The sequence shown here is derived from an EMBL/GenBank/DDBJ whole genome shotgun (WGS) entry which is preliminary data.</text>
</comment>
<dbReference type="EMBL" id="JBHUME010000012">
    <property type="protein sequence ID" value="MFD2614549.1"/>
    <property type="molecule type" value="Genomic_DNA"/>
</dbReference>
<feature type="transmembrane region" description="Helical" evidence="1">
    <location>
        <begin position="12"/>
        <end position="36"/>
    </location>
</feature>
<dbReference type="RefSeq" id="WP_377605525.1">
    <property type="nucleotide sequence ID" value="NZ_JBHUME010000012.1"/>
</dbReference>
<reference evidence="3" key="1">
    <citation type="journal article" date="2019" name="Int. J. Syst. Evol. Microbiol.">
        <title>The Global Catalogue of Microorganisms (GCM) 10K type strain sequencing project: providing services to taxonomists for standard genome sequencing and annotation.</title>
        <authorList>
            <consortium name="The Broad Institute Genomics Platform"/>
            <consortium name="The Broad Institute Genome Sequencing Center for Infectious Disease"/>
            <person name="Wu L."/>
            <person name="Ma J."/>
        </authorList>
    </citation>
    <scope>NUCLEOTIDE SEQUENCE [LARGE SCALE GENOMIC DNA]</scope>
    <source>
        <strain evidence="3">KCTC 3950</strain>
    </source>
</reference>
<keyword evidence="1" id="KW-0472">Membrane</keyword>
<sequence length="271" mass="31028">MQWVKQGWSSMLRQFSSVLLLFVYQLIWGLLLYRFIESIVYPLLRRYPGNSMQEQAVQLFFIEGQFQLTRTDISHRYLAILAALVLLRLVVSPLIQAGICHCIHQAGSKEKRVFLTGVKTYGVFFVLLYWLQLTLTLLPAYWILPRTADIYNTNVNWQPMLMELSPLALLWILYAFLLHLLFLSVQIGKVSGRPAFHSLGVGLRSILPFSGVASVLLLASGAVFLVTAAVSLIWAGLLALILHQIHYLIRTMFKVWGITSQYHLWRFKSGE</sequence>
<keyword evidence="1" id="KW-1133">Transmembrane helix</keyword>
<accession>A0ABW5PHZ8</accession>
<evidence type="ECO:0000313" key="3">
    <source>
        <dbReference type="Proteomes" id="UP001597541"/>
    </source>
</evidence>
<keyword evidence="1" id="KW-0812">Transmembrane</keyword>
<feature type="transmembrane region" description="Helical" evidence="1">
    <location>
        <begin position="121"/>
        <end position="144"/>
    </location>
</feature>
<feature type="transmembrane region" description="Helical" evidence="1">
    <location>
        <begin position="164"/>
        <end position="185"/>
    </location>
</feature>
<evidence type="ECO:0000256" key="1">
    <source>
        <dbReference type="SAM" id="Phobius"/>
    </source>
</evidence>
<evidence type="ECO:0000313" key="2">
    <source>
        <dbReference type="EMBL" id="MFD2614549.1"/>
    </source>
</evidence>
<keyword evidence="3" id="KW-1185">Reference proteome</keyword>
<name>A0ABW5PHZ8_9BACL</name>
<proteinExistence type="predicted"/>
<gene>
    <name evidence="2" type="ORF">ACFSUF_19230</name>
</gene>